<dbReference type="SMART" id="SM00263">
    <property type="entry name" value="LYZ1"/>
    <property type="match status" value="1"/>
</dbReference>
<dbReference type="EC" id="3.2.1.17" evidence="2"/>
<dbReference type="GO" id="GO:0031640">
    <property type="term" value="P:killing of cells of another organism"/>
    <property type="evidence" value="ECO:0007669"/>
    <property type="project" value="UniProtKB-KW"/>
</dbReference>
<feature type="domain" description="Glycosyl hydrolases family 22 (GH22)" evidence="12">
    <location>
        <begin position="90"/>
        <end position="108"/>
    </location>
</feature>
<name>A0A8J9U744_9NEOP</name>
<dbReference type="InterPro" id="IPR019799">
    <property type="entry name" value="Glyco_hydro_22_CS"/>
</dbReference>
<dbReference type="InterPro" id="IPR001916">
    <property type="entry name" value="Glyco_hydro_22"/>
</dbReference>
<keyword evidence="6" id="KW-0378">Hydrolase</keyword>
<evidence type="ECO:0000256" key="3">
    <source>
        <dbReference type="ARBA" id="ARBA00020438"/>
    </source>
</evidence>
<keyword evidence="7" id="KW-1015">Disulfide bond</keyword>
<evidence type="ECO:0000256" key="11">
    <source>
        <dbReference type="SAM" id="SignalP"/>
    </source>
</evidence>
<dbReference type="PANTHER" id="PTHR11407">
    <property type="entry name" value="LYSOZYME C"/>
    <property type="match status" value="1"/>
</dbReference>
<keyword evidence="11" id="KW-0732">Signal</keyword>
<evidence type="ECO:0000256" key="10">
    <source>
        <dbReference type="RuleBase" id="RU004440"/>
    </source>
</evidence>
<evidence type="ECO:0000256" key="5">
    <source>
        <dbReference type="ARBA" id="ARBA00022638"/>
    </source>
</evidence>
<dbReference type="EMBL" id="OV170230">
    <property type="protein sequence ID" value="CAH0714997.1"/>
    <property type="molecule type" value="Genomic_DNA"/>
</dbReference>
<feature type="non-terminal residue" evidence="13">
    <location>
        <position position="187"/>
    </location>
</feature>
<feature type="chain" id="PRO_5035462930" description="Lysozyme" evidence="11">
    <location>
        <begin position="22"/>
        <end position="187"/>
    </location>
</feature>
<evidence type="ECO:0000259" key="12">
    <source>
        <dbReference type="PROSITE" id="PS00128"/>
    </source>
</evidence>
<dbReference type="SUPFAM" id="SSF53955">
    <property type="entry name" value="Lysozyme-like"/>
    <property type="match status" value="1"/>
</dbReference>
<keyword evidence="4" id="KW-0929">Antimicrobial</keyword>
<sequence>MADRRAVILVVFLIFFSFCHCKVFTRCQLTRELLKNSFPKTFLSNWVCLVEQESDRNTSTHIVKTPRKQYYGLFQIGSEWCKEGRKGGKCNVSCEALLDEDIKDDCACASQIFETEGFKYWSKWEARCKGQSPDRLPDVQKCPDWQYPTRASPDRFRRTTRQRRSSLRFFIEPYHVFLRKRHNEVKP</sequence>
<evidence type="ECO:0000313" key="14">
    <source>
        <dbReference type="Proteomes" id="UP000838878"/>
    </source>
</evidence>
<keyword evidence="5" id="KW-0081">Bacteriolytic enzyme</keyword>
<comment type="catalytic activity">
    <reaction evidence="1">
        <text>Hydrolysis of (1-&gt;4)-beta-linkages between N-acetylmuramic acid and N-acetyl-D-glucosamine residues in a peptidoglycan and between N-acetyl-D-glucosamine residues in chitodextrins.</text>
        <dbReference type="EC" id="3.2.1.17"/>
    </reaction>
</comment>
<dbReference type="InterPro" id="IPR023346">
    <property type="entry name" value="Lysozyme-like_dom_sf"/>
</dbReference>
<feature type="signal peptide" evidence="11">
    <location>
        <begin position="1"/>
        <end position="21"/>
    </location>
</feature>
<dbReference type="AlphaFoldDB" id="A0A8J9U744"/>
<dbReference type="PROSITE" id="PS51348">
    <property type="entry name" value="GLYCOSYL_HYDROL_F22_2"/>
    <property type="match status" value="1"/>
</dbReference>
<evidence type="ECO:0000256" key="6">
    <source>
        <dbReference type="ARBA" id="ARBA00022801"/>
    </source>
</evidence>
<evidence type="ECO:0000256" key="9">
    <source>
        <dbReference type="ARBA" id="ARBA00031262"/>
    </source>
</evidence>
<dbReference type="GO" id="GO:0042742">
    <property type="term" value="P:defense response to bacterium"/>
    <property type="evidence" value="ECO:0007669"/>
    <property type="project" value="UniProtKB-KW"/>
</dbReference>
<protein>
    <recommendedName>
        <fullName evidence="3">Lysozyme</fullName>
        <ecNumber evidence="2">3.2.1.17</ecNumber>
    </recommendedName>
    <alternativeName>
        <fullName evidence="9">1,4-beta-N-acetylmuramidase</fullName>
    </alternativeName>
</protein>
<dbReference type="Proteomes" id="UP000838878">
    <property type="component" value="Chromosome 10"/>
</dbReference>
<dbReference type="CDD" id="cd16899">
    <property type="entry name" value="LYZ_C_invert"/>
    <property type="match status" value="1"/>
</dbReference>
<dbReference type="GO" id="GO:0003796">
    <property type="term" value="F:lysozyme activity"/>
    <property type="evidence" value="ECO:0007669"/>
    <property type="project" value="UniProtKB-EC"/>
</dbReference>
<proteinExistence type="inferred from homology"/>
<dbReference type="PRINTS" id="PR00135">
    <property type="entry name" value="LYZLACT"/>
</dbReference>
<keyword evidence="14" id="KW-1185">Reference proteome</keyword>
<keyword evidence="8" id="KW-0326">Glycosidase</keyword>
<dbReference type="OrthoDB" id="17373at2759"/>
<evidence type="ECO:0000313" key="13">
    <source>
        <dbReference type="EMBL" id="CAH0714997.1"/>
    </source>
</evidence>
<gene>
    <name evidence="13" type="ORF">BINO364_LOCUS1986</name>
</gene>
<dbReference type="PANTHER" id="PTHR11407:SF63">
    <property type="entry name" value="LYSOZYME C"/>
    <property type="match status" value="1"/>
</dbReference>
<evidence type="ECO:0000256" key="4">
    <source>
        <dbReference type="ARBA" id="ARBA00022529"/>
    </source>
</evidence>
<dbReference type="PROSITE" id="PS00128">
    <property type="entry name" value="GLYCOSYL_HYDROL_F22_1"/>
    <property type="match status" value="1"/>
</dbReference>
<evidence type="ECO:0000256" key="7">
    <source>
        <dbReference type="ARBA" id="ARBA00023157"/>
    </source>
</evidence>
<dbReference type="Gene3D" id="1.10.530.10">
    <property type="match status" value="1"/>
</dbReference>
<reference evidence="13" key="1">
    <citation type="submission" date="2021-12" db="EMBL/GenBank/DDBJ databases">
        <authorList>
            <person name="Martin H S."/>
        </authorList>
    </citation>
    <scope>NUCLEOTIDE SEQUENCE</scope>
</reference>
<evidence type="ECO:0000256" key="1">
    <source>
        <dbReference type="ARBA" id="ARBA00000632"/>
    </source>
</evidence>
<organism evidence="13 14">
    <name type="scientific">Brenthis ino</name>
    <name type="common">lesser marbled fritillary</name>
    <dbReference type="NCBI Taxonomy" id="405034"/>
    <lineage>
        <taxon>Eukaryota</taxon>
        <taxon>Metazoa</taxon>
        <taxon>Ecdysozoa</taxon>
        <taxon>Arthropoda</taxon>
        <taxon>Hexapoda</taxon>
        <taxon>Insecta</taxon>
        <taxon>Pterygota</taxon>
        <taxon>Neoptera</taxon>
        <taxon>Endopterygota</taxon>
        <taxon>Lepidoptera</taxon>
        <taxon>Glossata</taxon>
        <taxon>Ditrysia</taxon>
        <taxon>Papilionoidea</taxon>
        <taxon>Nymphalidae</taxon>
        <taxon>Heliconiinae</taxon>
        <taxon>Argynnini</taxon>
        <taxon>Brenthis</taxon>
    </lineage>
</organism>
<accession>A0A8J9U744</accession>
<dbReference type="Pfam" id="PF00062">
    <property type="entry name" value="Lys"/>
    <property type="match status" value="1"/>
</dbReference>
<evidence type="ECO:0000256" key="8">
    <source>
        <dbReference type="ARBA" id="ARBA00023295"/>
    </source>
</evidence>
<comment type="similarity">
    <text evidence="10">Belongs to the glycosyl hydrolase 22 family.</text>
</comment>
<evidence type="ECO:0000256" key="2">
    <source>
        <dbReference type="ARBA" id="ARBA00012732"/>
    </source>
</evidence>